<reference evidence="1" key="1">
    <citation type="submission" date="2022-08" db="UniProtKB">
        <authorList>
            <consortium name="EnsemblMetazoa"/>
        </authorList>
    </citation>
    <scope>IDENTIFICATION</scope>
    <source>
        <strain evidence="1">05x7-T-G4-1.051#20</strain>
    </source>
</reference>
<evidence type="ECO:0000313" key="2">
    <source>
        <dbReference type="Proteomes" id="UP000005408"/>
    </source>
</evidence>
<organism evidence="1 2">
    <name type="scientific">Magallana gigas</name>
    <name type="common">Pacific oyster</name>
    <name type="synonym">Crassostrea gigas</name>
    <dbReference type="NCBI Taxonomy" id="29159"/>
    <lineage>
        <taxon>Eukaryota</taxon>
        <taxon>Metazoa</taxon>
        <taxon>Spiralia</taxon>
        <taxon>Lophotrochozoa</taxon>
        <taxon>Mollusca</taxon>
        <taxon>Bivalvia</taxon>
        <taxon>Autobranchia</taxon>
        <taxon>Pteriomorphia</taxon>
        <taxon>Ostreida</taxon>
        <taxon>Ostreoidea</taxon>
        <taxon>Ostreidae</taxon>
        <taxon>Magallana</taxon>
    </lineage>
</organism>
<dbReference type="Proteomes" id="UP000005408">
    <property type="component" value="Unassembled WGS sequence"/>
</dbReference>
<proteinExistence type="predicted"/>
<sequence length="138" mass="15733">TVIYTYDNMEIYQARKISNIPTAISQPFDFVCSHNEKFKIKDIGVTEVKTKSDLLRVTSQDKPDIHTQDYVLQLQYHINGTRGHFLLVDGSGEVKANGQCRDQRSECLTPVQMVGNSRFNLQEPIIFGIVGFLNGHWD</sequence>
<evidence type="ECO:0000313" key="1">
    <source>
        <dbReference type="EnsemblMetazoa" id="G28154.7:cds"/>
    </source>
</evidence>
<dbReference type="EnsemblMetazoa" id="G28154.7">
    <property type="protein sequence ID" value="G28154.7:cds"/>
    <property type="gene ID" value="G28154"/>
</dbReference>
<keyword evidence="2" id="KW-1185">Reference proteome</keyword>
<name>A0A8W8LMU1_MAGGI</name>
<dbReference type="AlphaFoldDB" id="A0A8W8LMU1"/>
<accession>A0A8W8LMU1</accession>
<protein>
    <submittedName>
        <fullName evidence="1">Uncharacterized protein</fullName>
    </submittedName>
</protein>